<reference evidence="3 4" key="1">
    <citation type="submission" date="2018-06" db="EMBL/GenBank/DDBJ databases">
        <title>Chryseolinea flavus sp. nov., a member of the phylum Bacteroidetes isolated from soil.</title>
        <authorList>
            <person name="Li Y."/>
            <person name="Wang J."/>
        </authorList>
    </citation>
    <scope>NUCLEOTIDE SEQUENCE [LARGE SCALE GENOMIC DNA]</scope>
    <source>
        <strain evidence="3 4">SDU1-6</strain>
    </source>
</reference>
<evidence type="ECO:0000259" key="2">
    <source>
        <dbReference type="Pfam" id="PF13568"/>
    </source>
</evidence>
<dbReference type="RefSeq" id="WP_112747808.1">
    <property type="nucleotide sequence ID" value="NZ_QMFY01000008.1"/>
</dbReference>
<dbReference type="Proteomes" id="UP000251889">
    <property type="component" value="Unassembled WGS sequence"/>
</dbReference>
<organism evidence="3 4">
    <name type="scientific">Pseudochryseolinea flava</name>
    <dbReference type="NCBI Taxonomy" id="2059302"/>
    <lineage>
        <taxon>Bacteria</taxon>
        <taxon>Pseudomonadati</taxon>
        <taxon>Bacteroidota</taxon>
        <taxon>Cytophagia</taxon>
        <taxon>Cytophagales</taxon>
        <taxon>Fulvivirgaceae</taxon>
        <taxon>Pseudochryseolinea</taxon>
    </lineage>
</organism>
<comment type="caution">
    <text evidence="3">The sequence shown here is derived from an EMBL/GenBank/DDBJ whole genome shotgun (WGS) entry which is preliminary data.</text>
</comment>
<dbReference type="InterPro" id="IPR025665">
    <property type="entry name" value="Beta-barrel_OMP_2"/>
</dbReference>
<dbReference type="EMBL" id="QMFY01000008">
    <property type="protein sequence ID" value="RAV99970.1"/>
    <property type="molecule type" value="Genomic_DNA"/>
</dbReference>
<feature type="chain" id="PRO_5016685396" description="Outer membrane protein beta-barrel domain-containing protein" evidence="1">
    <location>
        <begin position="20"/>
        <end position="245"/>
    </location>
</feature>
<dbReference type="OrthoDB" id="959017at2"/>
<protein>
    <recommendedName>
        <fullName evidence="2">Outer membrane protein beta-barrel domain-containing protein</fullName>
    </recommendedName>
</protein>
<evidence type="ECO:0000256" key="1">
    <source>
        <dbReference type="SAM" id="SignalP"/>
    </source>
</evidence>
<accession>A0A364Y048</accession>
<keyword evidence="4" id="KW-1185">Reference proteome</keyword>
<evidence type="ECO:0000313" key="3">
    <source>
        <dbReference type="EMBL" id="RAV99970.1"/>
    </source>
</evidence>
<feature type="signal peptide" evidence="1">
    <location>
        <begin position="1"/>
        <end position="19"/>
    </location>
</feature>
<keyword evidence="1" id="KW-0732">Signal</keyword>
<proteinExistence type="predicted"/>
<evidence type="ECO:0000313" key="4">
    <source>
        <dbReference type="Proteomes" id="UP000251889"/>
    </source>
</evidence>
<dbReference type="Pfam" id="PF13568">
    <property type="entry name" value="OMP_b-brl_2"/>
    <property type="match status" value="1"/>
</dbReference>
<gene>
    <name evidence="3" type="ORF">DQQ10_15520</name>
</gene>
<dbReference type="AlphaFoldDB" id="A0A364Y048"/>
<name>A0A364Y048_9BACT</name>
<sequence>MKKIIVLSLLAFVFSPAFSQETTTKKTSKRPDIPGTFVLELGLNQAKGAPDNFNKAFWGSRTLNFYWTYDIRILKSRFSFVPGIGLSLERWKFKDGRVLMYANDSLLLETPKETGLLRLKQSKLITNYLEIPVEFVYRTRPDDPARSFKIAVGGRVGVLYDAFTKVKYREDGEVKKYKDNQSFDLNKIRYGLTGRVGIGNFSVFTYYNLNSLFETDKGPWVGEGGTAVRPDNFNTFTIGISLSSF</sequence>
<feature type="domain" description="Outer membrane protein beta-barrel" evidence="2">
    <location>
        <begin position="37"/>
        <end position="213"/>
    </location>
</feature>